<gene>
    <name evidence="1" type="ORF">BDM02DRAFT_3126873</name>
</gene>
<sequence>MYTLALGNVPHLRYYNQQHPRLSPFPTQDRQTLTNITGLVTTKGIIFWPADANTDRQTTSTGAMVYSISSIDLGSIRVGGLVTLSAKVSEYWSASLPNGPHLTELTSLTKTTVLTFGNPMFSLDSGKDGFSFVPVDQSPQDGQIASYNRISTILISGFGEAGVRPASTVAGDCQSTSDGNPEAITWEGCLTGPRTLQWRSAMPAATS</sequence>
<proteinExistence type="predicted"/>
<keyword evidence="2" id="KW-1185">Reference proteome</keyword>
<evidence type="ECO:0000313" key="1">
    <source>
        <dbReference type="EMBL" id="KAF9651559.1"/>
    </source>
</evidence>
<dbReference type="Proteomes" id="UP000886501">
    <property type="component" value="Unassembled WGS sequence"/>
</dbReference>
<name>A0ACB6ZPQ6_THEGA</name>
<accession>A0ACB6ZPQ6</accession>
<dbReference type="EMBL" id="MU117974">
    <property type="protein sequence ID" value="KAF9651559.1"/>
    <property type="molecule type" value="Genomic_DNA"/>
</dbReference>
<evidence type="ECO:0000313" key="2">
    <source>
        <dbReference type="Proteomes" id="UP000886501"/>
    </source>
</evidence>
<protein>
    <submittedName>
        <fullName evidence="1">Uncharacterized protein</fullName>
    </submittedName>
</protein>
<reference evidence="1" key="1">
    <citation type="submission" date="2019-10" db="EMBL/GenBank/DDBJ databases">
        <authorList>
            <consortium name="DOE Joint Genome Institute"/>
            <person name="Kuo A."/>
            <person name="Miyauchi S."/>
            <person name="Kiss E."/>
            <person name="Drula E."/>
            <person name="Kohler A."/>
            <person name="Sanchez-Garcia M."/>
            <person name="Andreopoulos B."/>
            <person name="Barry K.W."/>
            <person name="Bonito G."/>
            <person name="Buee M."/>
            <person name="Carver A."/>
            <person name="Chen C."/>
            <person name="Cichocki N."/>
            <person name="Clum A."/>
            <person name="Culley D."/>
            <person name="Crous P.W."/>
            <person name="Fauchery L."/>
            <person name="Girlanda M."/>
            <person name="Hayes R."/>
            <person name="Keri Z."/>
            <person name="Labutti K."/>
            <person name="Lipzen A."/>
            <person name="Lombard V."/>
            <person name="Magnuson J."/>
            <person name="Maillard F."/>
            <person name="Morin E."/>
            <person name="Murat C."/>
            <person name="Nolan M."/>
            <person name="Ohm R."/>
            <person name="Pangilinan J."/>
            <person name="Pereira M."/>
            <person name="Perotto S."/>
            <person name="Peter M."/>
            <person name="Riley R."/>
            <person name="Sitrit Y."/>
            <person name="Stielow B."/>
            <person name="Szollosi G."/>
            <person name="Zifcakova L."/>
            <person name="Stursova M."/>
            <person name="Spatafora J.W."/>
            <person name="Tedersoo L."/>
            <person name="Vaario L.-M."/>
            <person name="Yamada A."/>
            <person name="Yan M."/>
            <person name="Wang P."/>
            <person name="Xu J."/>
            <person name="Bruns T."/>
            <person name="Baldrian P."/>
            <person name="Vilgalys R."/>
            <person name="Henrissat B."/>
            <person name="Grigoriev I.V."/>
            <person name="Hibbett D."/>
            <person name="Nagy L.G."/>
            <person name="Martin F.M."/>
        </authorList>
    </citation>
    <scope>NUCLEOTIDE SEQUENCE</scope>
    <source>
        <strain evidence="1">P2</strain>
    </source>
</reference>
<organism evidence="1 2">
    <name type="scientific">Thelephora ganbajun</name>
    <name type="common">Ganba fungus</name>
    <dbReference type="NCBI Taxonomy" id="370292"/>
    <lineage>
        <taxon>Eukaryota</taxon>
        <taxon>Fungi</taxon>
        <taxon>Dikarya</taxon>
        <taxon>Basidiomycota</taxon>
        <taxon>Agaricomycotina</taxon>
        <taxon>Agaricomycetes</taxon>
        <taxon>Thelephorales</taxon>
        <taxon>Thelephoraceae</taxon>
        <taxon>Thelephora</taxon>
    </lineage>
</organism>
<comment type="caution">
    <text evidence="1">The sequence shown here is derived from an EMBL/GenBank/DDBJ whole genome shotgun (WGS) entry which is preliminary data.</text>
</comment>
<reference evidence="1" key="2">
    <citation type="journal article" date="2020" name="Nat. Commun.">
        <title>Large-scale genome sequencing of mycorrhizal fungi provides insights into the early evolution of symbiotic traits.</title>
        <authorList>
            <person name="Miyauchi S."/>
            <person name="Kiss E."/>
            <person name="Kuo A."/>
            <person name="Drula E."/>
            <person name="Kohler A."/>
            <person name="Sanchez-Garcia M."/>
            <person name="Morin E."/>
            <person name="Andreopoulos B."/>
            <person name="Barry K.W."/>
            <person name="Bonito G."/>
            <person name="Buee M."/>
            <person name="Carver A."/>
            <person name="Chen C."/>
            <person name="Cichocki N."/>
            <person name="Clum A."/>
            <person name="Culley D."/>
            <person name="Crous P.W."/>
            <person name="Fauchery L."/>
            <person name="Girlanda M."/>
            <person name="Hayes R.D."/>
            <person name="Keri Z."/>
            <person name="LaButti K."/>
            <person name="Lipzen A."/>
            <person name="Lombard V."/>
            <person name="Magnuson J."/>
            <person name="Maillard F."/>
            <person name="Murat C."/>
            <person name="Nolan M."/>
            <person name="Ohm R.A."/>
            <person name="Pangilinan J."/>
            <person name="Pereira M.F."/>
            <person name="Perotto S."/>
            <person name="Peter M."/>
            <person name="Pfister S."/>
            <person name="Riley R."/>
            <person name="Sitrit Y."/>
            <person name="Stielow J.B."/>
            <person name="Szollosi G."/>
            <person name="Zifcakova L."/>
            <person name="Stursova M."/>
            <person name="Spatafora J.W."/>
            <person name="Tedersoo L."/>
            <person name="Vaario L.M."/>
            <person name="Yamada A."/>
            <person name="Yan M."/>
            <person name="Wang P."/>
            <person name="Xu J."/>
            <person name="Bruns T."/>
            <person name="Baldrian P."/>
            <person name="Vilgalys R."/>
            <person name="Dunand C."/>
            <person name="Henrissat B."/>
            <person name="Grigoriev I.V."/>
            <person name="Hibbett D."/>
            <person name="Nagy L.G."/>
            <person name="Martin F.M."/>
        </authorList>
    </citation>
    <scope>NUCLEOTIDE SEQUENCE</scope>
    <source>
        <strain evidence="1">P2</strain>
    </source>
</reference>